<gene>
    <name evidence="5" type="ORF">JOF36_007405</name>
</gene>
<keyword evidence="4" id="KW-1133">Transmembrane helix</keyword>
<name>A0ABS4W5Z4_9PSEU</name>
<evidence type="ECO:0000256" key="3">
    <source>
        <dbReference type="ARBA" id="ARBA00022475"/>
    </source>
</evidence>
<dbReference type="InterPro" id="IPR036259">
    <property type="entry name" value="MFS_trans_sf"/>
</dbReference>
<dbReference type="Gene3D" id="1.20.1250.20">
    <property type="entry name" value="MFS general substrate transporter like domains"/>
    <property type="match status" value="1"/>
</dbReference>
<evidence type="ECO:0000256" key="4">
    <source>
        <dbReference type="SAM" id="Phobius"/>
    </source>
</evidence>
<sequence>MTFGIGVTVTLSIFGFAYGPAGAYLPELFRSHYRYTGAGMAQSFAGIAGGAIPPLFAAWLAAMYGSWAIGVFLAVVALISMFCVLALHETRSIDLADASVEKSENDPERTSQA</sequence>
<dbReference type="RefSeq" id="WP_210036771.1">
    <property type="nucleotide sequence ID" value="NZ_JAGINU010000004.1"/>
</dbReference>
<comment type="subcellular location">
    <subcellularLocation>
        <location evidence="1">Cell membrane</location>
        <topology evidence="1">Multi-pass membrane protein</topology>
    </subcellularLocation>
</comment>
<evidence type="ECO:0000256" key="2">
    <source>
        <dbReference type="ARBA" id="ARBA00022448"/>
    </source>
</evidence>
<protein>
    <submittedName>
        <fullName evidence="5">MFS family permease</fullName>
    </submittedName>
</protein>
<keyword evidence="2" id="KW-0813">Transport</keyword>
<dbReference type="PANTHER" id="PTHR43045">
    <property type="entry name" value="SHIKIMATE TRANSPORTER"/>
    <property type="match status" value="1"/>
</dbReference>
<comment type="caution">
    <text evidence="5">The sequence shown here is derived from an EMBL/GenBank/DDBJ whole genome shotgun (WGS) entry which is preliminary data.</text>
</comment>
<feature type="transmembrane region" description="Helical" evidence="4">
    <location>
        <begin position="67"/>
        <end position="87"/>
    </location>
</feature>
<evidence type="ECO:0000313" key="5">
    <source>
        <dbReference type="EMBL" id="MBP2371632.1"/>
    </source>
</evidence>
<evidence type="ECO:0000313" key="6">
    <source>
        <dbReference type="Proteomes" id="UP001519295"/>
    </source>
</evidence>
<dbReference type="Proteomes" id="UP001519295">
    <property type="component" value="Unassembled WGS sequence"/>
</dbReference>
<proteinExistence type="predicted"/>
<feature type="transmembrane region" description="Helical" evidence="4">
    <location>
        <begin position="6"/>
        <end position="25"/>
    </location>
</feature>
<feature type="transmembrane region" description="Helical" evidence="4">
    <location>
        <begin position="37"/>
        <end position="61"/>
    </location>
</feature>
<evidence type="ECO:0000256" key="1">
    <source>
        <dbReference type="ARBA" id="ARBA00004651"/>
    </source>
</evidence>
<dbReference type="PANTHER" id="PTHR43045:SF2">
    <property type="entry name" value="INNER MEMBRANE METABOLITE TRANSPORT PROTEIN YHJE"/>
    <property type="match status" value="1"/>
</dbReference>
<keyword evidence="4" id="KW-0812">Transmembrane</keyword>
<keyword evidence="3" id="KW-1003">Cell membrane</keyword>
<reference evidence="5 6" key="1">
    <citation type="submission" date="2021-03" db="EMBL/GenBank/DDBJ databases">
        <title>Sequencing the genomes of 1000 actinobacteria strains.</title>
        <authorList>
            <person name="Klenk H.-P."/>
        </authorList>
    </citation>
    <scope>NUCLEOTIDE SEQUENCE [LARGE SCALE GENOMIC DNA]</scope>
    <source>
        <strain evidence="5 6">DSM 45256</strain>
    </source>
</reference>
<organism evidence="5 6">
    <name type="scientific">Pseudonocardia parietis</name>
    <dbReference type="NCBI Taxonomy" id="570936"/>
    <lineage>
        <taxon>Bacteria</taxon>
        <taxon>Bacillati</taxon>
        <taxon>Actinomycetota</taxon>
        <taxon>Actinomycetes</taxon>
        <taxon>Pseudonocardiales</taxon>
        <taxon>Pseudonocardiaceae</taxon>
        <taxon>Pseudonocardia</taxon>
    </lineage>
</organism>
<keyword evidence="6" id="KW-1185">Reference proteome</keyword>
<keyword evidence="4" id="KW-0472">Membrane</keyword>
<accession>A0ABS4W5Z4</accession>
<dbReference type="SUPFAM" id="SSF103473">
    <property type="entry name" value="MFS general substrate transporter"/>
    <property type="match status" value="1"/>
</dbReference>
<dbReference type="EMBL" id="JAGINU010000004">
    <property type="protein sequence ID" value="MBP2371632.1"/>
    <property type="molecule type" value="Genomic_DNA"/>
</dbReference>